<dbReference type="Pfam" id="PF13840">
    <property type="entry name" value="ACT_7"/>
    <property type="match status" value="1"/>
</dbReference>
<feature type="domain" description="A9CJY8-like N-terminal" evidence="2">
    <location>
        <begin position="12"/>
        <end position="55"/>
    </location>
</feature>
<dbReference type="EMBL" id="FLUO01000001">
    <property type="protein sequence ID" value="SBW05632.1"/>
    <property type="molecule type" value="Genomic_DNA"/>
</dbReference>
<evidence type="ECO:0000259" key="2">
    <source>
        <dbReference type="Pfam" id="PF21631"/>
    </source>
</evidence>
<dbReference type="Gene3D" id="3.30.2130.10">
    <property type="entry name" value="VC0802-like"/>
    <property type="match status" value="1"/>
</dbReference>
<protein>
    <submittedName>
        <fullName evidence="3">Uncharacterized protein</fullName>
    </submittedName>
</protein>
<dbReference type="SUPFAM" id="SSF55021">
    <property type="entry name" value="ACT-like"/>
    <property type="match status" value="2"/>
</dbReference>
<dbReference type="InterPro" id="IPR049447">
    <property type="entry name" value="A9CJY8-like_N"/>
</dbReference>
<dbReference type="Pfam" id="PF21631">
    <property type="entry name" value="A9CJY8-like_N"/>
    <property type="match status" value="1"/>
</dbReference>
<organism evidence="3">
    <name type="scientific">uncultured Alphaproteobacteria bacterium</name>
    <dbReference type="NCBI Taxonomy" id="91750"/>
    <lineage>
        <taxon>Bacteria</taxon>
        <taxon>Pseudomonadati</taxon>
        <taxon>Pseudomonadota</taxon>
        <taxon>Alphaproteobacteria</taxon>
        <taxon>environmental samples</taxon>
    </lineage>
</organism>
<dbReference type="InterPro" id="IPR016540">
    <property type="entry name" value="UCP008459"/>
</dbReference>
<dbReference type="InterPro" id="IPR027795">
    <property type="entry name" value="CASTOR_ACT_dom"/>
</dbReference>
<feature type="domain" description="CASTOR ACT" evidence="1">
    <location>
        <begin position="60"/>
        <end position="115"/>
    </location>
</feature>
<evidence type="ECO:0000259" key="1">
    <source>
        <dbReference type="Pfam" id="PF13840"/>
    </source>
</evidence>
<reference evidence="3" key="1">
    <citation type="submission" date="2016-04" db="EMBL/GenBank/DDBJ databases">
        <authorList>
            <person name="Evans L.H."/>
            <person name="Alamgir A."/>
            <person name="Owens N."/>
            <person name="Weber N.D."/>
            <person name="Virtaneva K."/>
            <person name="Barbian K."/>
            <person name="Babar A."/>
            <person name="Rosenke K."/>
        </authorList>
    </citation>
    <scope>NUCLEOTIDE SEQUENCE</scope>
    <source>
        <strain evidence="3">86</strain>
    </source>
</reference>
<proteinExistence type="predicted"/>
<dbReference type="AlphaFoldDB" id="A0A212K1W5"/>
<gene>
    <name evidence="3" type="ORF">KL86APRO_12005</name>
</gene>
<dbReference type="PIRSF" id="PIRSF008459">
    <property type="entry name" value="UCP008459"/>
    <property type="match status" value="1"/>
</dbReference>
<sequence>MARTIALKRLAGDYGVARLAPDAPIPGWADGPGLVSITRSGDELSITCPAERIPAGVRADLDWRCWKFEGPFAFDEAGILLAVVRPLSEAGLGVFVVSSYDTDHLLLKSAVAGQAEALMTAAGHRIL</sequence>
<dbReference type="InterPro" id="IPR045865">
    <property type="entry name" value="ACT-like_dom_sf"/>
</dbReference>
<name>A0A212K1W5_9PROT</name>
<evidence type="ECO:0000313" key="3">
    <source>
        <dbReference type="EMBL" id="SBW05632.1"/>
    </source>
</evidence>
<accession>A0A212K1W5</accession>